<protein>
    <recommendedName>
        <fullName evidence="3">DUF541 domain-containing protein</fullName>
    </recommendedName>
</protein>
<dbReference type="Proteomes" id="UP000680279">
    <property type="component" value="Unassembled WGS sequence"/>
</dbReference>
<dbReference type="Pfam" id="PF04402">
    <property type="entry name" value="SIMPL"/>
    <property type="match status" value="1"/>
</dbReference>
<sequence>MYYQSPYRAVKSKSKIIKVAGKGKVSAEPDIAEIRLGVSIENVASAKAQEDAAKAVANIIEAFAKAGIPENEVKTVDYSIHPQYDYVEGRQVFKNYRIEHMLLIKTNEINRAGALVDLAIKNGANVVSSVTFETSKYEMFYRKALSLAVLDALRKAETIAETFNTQLSKVPISVAEITGSDISPYQTKTIAMYEAATSLHPGKLEIIGHIQAEFTYASL</sequence>
<dbReference type="Gene3D" id="3.30.110.170">
    <property type="entry name" value="Protein of unknown function (DUF541), domain 1"/>
    <property type="match status" value="1"/>
</dbReference>
<gene>
    <name evidence="1" type="ORF">J1TS3_15290</name>
</gene>
<proteinExistence type="predicted"/>
<reference evidence="1 2" key="1">
    <citation type="submission" date="2021-03" db="EMBL/GenBank/DDBJ databases">
        <title>Antimicrobial resistance genes in bacteria isolated from Japanese honey, and their potential for conferring macrolide and lincosamide resistance in the American foulbrood pathogen Paenibacillus larvae.</title>
        <authorList>
            <person name="Okamoto M."/>
            <person name="Kumagai M."/>
            <person name="Kanamori H."/>
            <person name="Takamatsu D."/>
        </authorList>
    </citation>
    <scope>NUCLEOTIDE SEQUENCE [LARGE SCALE GENOMIC DNA]</scope>
    <source>
        <strain evidence="1 2">J1TS3</strain>
    </source>
</reference>
<dbReference type="Gene3D" id="3.30.70.2970">
    <property type="entry name" value="Protein of unknown function (DUF541), domain 2"/>
    <property type="match status" value="1"/>
</dbReference>
<name>A0ABQ4K3R8_9BACI</name>
<dbReference type="PANTHER" id="PTHR34387:SF2">
    <property type="entry name" value="SLR1258 PROTEIN"/>
    <property type="match status" value="1"/>
</dbReference>
<dbReference type="InterPro" id="IPR007497">
    <property type="entry name" value="SIMPL/DUF541"/>
</dbReference>
<dbReference type="EMBL" id="BOQT01000004">
    <property type="protein sequence ID" value="GIN20395.1"/>
    <property type="molecule type" value="Genomic_DNA"/>
</dbReference>
<accession>A0ABQ4K3R8</accession>
<evidence type="ECO:0008006" key="3">
    <source>
        <dbReference type="Google" id="ProtNLM"/>
    </source>
</evidence>
<dbReference type="PANTHER" id="PTHR34387">
    <property type="entry name" value="SLR1258 PROTEIN"/>
    <property type="match status" value="1"/>
</dbReference>
<evidence type="ECO:0000313" key="1">
    <source>
        <dbReference type="EMBL" id="GIN20395.1"/>
    </source>
</evidence>
<keyword evidence="2" id="KW-1185">Reference proteome</keyword>
<evidence type="ECO:0000313" key="2">
    <source>
        <dbReference type="Proteomes" id="UP000680279"/>
    </source>
</evidence>
<organism evidence="1 2">
    <name type="scientific">Siminovitchia fordii</name>
    <dbReference type="NCBI Taxonomy" id="254759"/>
    <lineage>
        <taxon>Bacteria</taxon>
        <taxon>Bacillati</taxon>
        <taxon>Bacillota</taxon>
        <taxon>Bacilli</taxon>
        <taxon>Bacillales</taxon>
        <taxon>Bacillaceae</taxon>
        <taxon>Siminovitchia</taxon>
    </lineage>
</organism>
<dbReference type="InterPro" id="IPR052022">
    <property type="entry name" value="26kDa_periplasmic_antigen"/>
</dbReference>
<comment type="caution">
    <text evidence="1">The sequence shown here is derived from an EMBL/GenBank/DDBJ whole genome shotgun (WGS) entry which is preliminary data.</text>
</comment>